<evidence type="ECO:0000256" key="1">
    <source>
        <dbReference type="ARBA" id="ARBA00010646"/>
    </source>
</evidence>
<keyword evidence="3 6" id="KW-0326">Glycosidase</keyword>
<dbReference type="EMBL" id="CP068985">
    <property type="protein sequence ID" value="QYC38202.1"/>
    <property type="molecule type" value="Genomic_DNA"/>
</dbReference>
<evidence type="ECO:0000256" key="4">
    <source>
        <dbReference type="SAM" id="SignalP"/>
    </source>
</evidence>
<dbReference type="PROSITE" id="PS51904">
    <property type="entry name" value="GLYCOSYL_HYDROL_F25_2"/>
    <property type="match status" value="1"/>
</dbReference>
<reference evidence="6 7" key="1">
    <citation type="journal article" date="2021" name="ACS Chem. Biol.">
        <title>Genomic-Led Discovery of a Novel Glycopeptide Antibiotic by Nonomuraea coxensis DSM 45129.</title>
        <authorList>
            <person name="Yushchuk O."/>
            <person name="Vior N.M."/>
            <person name="Andreo-Vidal A."/>
            <person name="Berini F."/>
            <person name="Ruckert C."/>
            <person name="Busche T."/>
            <person name="Binda E."/>
            <person name="Kalinowski J."/>
            <person name="Truman A.W."/>
            <person name="Marinelli F."/>
        </authorList>
    </citation>
    <scope>NUCLEOTIDE SEQUENCE [LARGE SCALE GENOMIC DNA]</scope>
    <source>
        <strain evidence="6 7">DSM 45129</strain>
    </source>
</reference>
<feature type="chain" id="PRO_5046327440" evidence="4">
    <location>
        <begin position="25"/>
        <end position="338"/>
    </location>
</feature>
<comment type="similarity">
    <text evidence="1">Belongs to the glycosyl hydrolase 25 family.</text>
</comment>
<protein>
    <submittedName>
        <fullName evidence="6">Lysozyme M1</fullName>
        <ecNumber evidence="6">3.2.1.17</ecNumber>
    </submittedName>
</protein>
<feature type="domain" description="DUF11" evidence="5">
    <location>
        <begin position="250"/>
        <end position="329"/>
    </location>
</feature>
<dbReference type="Pfam" id="PF01183">
    <property type="entry name" value="Glyco_hydro_25"/>
    <property type="match status" value="1"/>
</dbReference>
<dbReference type="GO" id="GO:0003796">
    <property type="term" value="F:lysozyme activity"/>
    <property type="evidence" value="ECO:0007669"/>
    <property type="project" value="UniProtKB-EC"/>
</dbReference>
<dbReference type="InterPro" id="IPR002053">
    <property type="entry name" value="Glyco_hydro_25"/>
</dbReference>
<evidence type="ECO:0000313" key="7">
    <source>
        <dbReference type="Proteomes" id="UP000824681"/>
    </source>
</evidence>
<dbReference type="EC" id="3.2.1.17" evidence="6"/>
<dbReference type="PANTHER" id="PTHR34135">
    <property type="entry name" value="LYSOZYME"/>
    <property type="match status" value="1"/>
</dbReference>
<name>A0ABX8TTX0_9ACTN</name>
<sequence>MKRLGISVVIAASGIMGSCGTASAADGVAGVDVSNWTGEIDWANVAEGGGRFAFVQLTEGTNVRNPIFDAQFGGAATAGLYRGAYHFAQPHESDGAAQADYFLQNGGAWIADGRTLPGVLDVEDNPYRDRNGKNSCYDLSPKDMVAWLKAFTQRYKQRTGLQAIIYTTTSWWRTCTGDSAAFAAHPLWLARWGADPGELPKSWTSHTFWQSAEKGPLAGGGDVFNGTEDDLKALANPPAEISVAAAARSRKAYTVTLRNTGPYPVTNVKVAARTFGGQRVVRAPDGCRVSGTAVRCTVAEVARGSKVTLTFTTAPRRARGTVGMNVTVGTTKFTIKVR</sequence>
<dbReference type="PROSITE" id="PS51257">
    <property type="entry name" value="PROKAR_LIPOPROTEIN"/>
    <property type="match status" value="1"/>
</dbReference>
<dbReference type="Gene3D" id="3.20.20.80">
    <property type="entry name" value="Glycosidases"/>
    <property type="match status" value="1"/>
</dbReference>
<evidence type="ECO:0000313" key="6">
    <source>
        <dbReference type="EMBL" id="QYC38202.1"/>
    </source>
</evidence>
<proteinExistence type="inferred from homology"/>
<accession>A0ABX8TTX0</accession>
<dbReference type="Pfam" id="PF01345">
    <property type="entry name" value="DUF11"/>
    <property type="match status" value="1"/>
</dbReference>
<dbReference type="InterPro" id="IPR017853">
    <property type="entry name" value="GH"/>
</dbReference>
<keyword evidence="2 6" id="KW-0378">Hydrolase</keyword>
<evidence type="ECO:0000256" key="2">
    <source>
        <dbReference type="ARBA" id="ARBA00022801"/>
    </source>
</evidence>
<evidence type="ECO:0000256" key="3">
    <source>
        <dbReference type="ARBA" id="ARBA00023295"/>
    </source>
</evidence>
<dbReference type="InterPro" id="IPR001434">
    <property type="entry name" value="OmcB-like_DUF11"/>
</dbReference>
<gene>
    <name evidence="6" type="primary">acm</name>
    <name evidence="6" type="ORF">Nocox_02850</name>
</gene>
<dbReference type="SUPFAM" id="SSF51445">
    <property type="entry name" value="(Trans)glycosidases"/>
    <property type="match status" value="1"/>
</dbReference>
<evidence type="ECO:0000259" key="5">
    <source>
        <dbReference type="Pfam" id="PF01345"/>
    </source>
</evidence>
<dbReference type="Proteomes" id="UP000824681">
    <property type="component" value="Chromosome"/>
</dbReference>
<dbReference type="InterPro" id="IPR018077">
    <property type="entry name" value="Glyco_hydro_fam25_subgr"/>
</dbReference>
<keyword evidence="4" id="KW-0732">Signal</keyword>
<feature type="signal peptide" evidence="4">
    <location>
        <begin position="1"/>
        <end position="24"/>
    </location>
</feature>
<dbReference type="PANTHER" id="PTHR34135:SF2">
    <property type="entry name" value="LYSOZYME"/>
    <property type="match status" value="1"/>
</dbReference>
<organism evidence="6 7">
    <name type="scientific">Nonomuraea coxensis DSM 45129</name>
    <dbReference type="NCBI Taxonomy" id="1122611"/>
    <lineage>
        <taxon>Bacteria</taxon>
        <taxon>Bacillati</taxon>
        <taxon>Actinomycetota</taxon>
        <taxon>Actinomycetes</taxon>
        <taxon>Streptosporangiales</taxon>
        <taxon>Streptosporangiaceae</taxon>
        <taxon>Nonomuraea</taxon>
    </lineage>
</organism>
<keyword evidence="7" id="KW-1185">Reference proteome</keyword>
<dbReference type="SMART" id="SM00641">
    <property type="entry name" value="Glyco_25"/>
    <property type="match status" value="1"/>
</dbReference>